<dbReference type="AlphaFoldDB" id="A0A0E2HAD5"/>
<feature type="transmembrane region" description="Helical" evidence="1">
    <location>
        <begin position="333"/>
        <end position="350"/>
    </location>
</feature>
<keyword evidence="1" id="KW-1133">Transmembrane helix</keyword>
<comment type="caution">
    <text evidence="3">The sequence shown here is derived from an EMBL/GenBank/DDBJ whole genome shotgun (WGS) entry which is preliminary data.</text>
</comment>
<evidence type="ECO:0000256" key="1">
    <source>
        <dbReference type="SAM" id="Phobius"/>
    </source>
</evidence>
<dbReference type="GeneID" id="57963326"/>
<dbReference type="PATRIC" id="fig|999408.3.peg.2837"/>
<feature type="transmembrane region" description="Helical" evidence="1">
    <location>
        <begin position="39"/>
        <end position="57"/>
    </location>
</feature>
<gene>
    <name evidence="3" type="ORF">HMPREF1090_02623</name>
</gene>
<feature type="transmembrane region" description="Helical" evidence="1">
    <location>
        <begin position="113"/>
        <end position="137"/>
    </location>
</feature>
<dbReference type="InterPro" id="IPR052734">
    <property type="entry name" value="Nod_factor_acetyltransferase"/>
</dbReference>
<dbReference type="PANTHER" id="PTHR37312:SF1">
    <property type="entry name" value="MEMBRANE-BOUND ACYLTRANSFERASE YKRP-RELATED"/>
    <property type="match status" value="1"/>
</dbReference>
<evidence type="ECO:0000313" key="3">
    <source>
        <dbReference type="EMBL" id="ENZ13728.1"/>
    </source>
</evidence>
<sequence>MTKTQDRQVYLDVAKGMGMLGVVASHCLVETSLGILSDWYGFFMLAVFYVYTGWRYALRYGKGRTGISSREMAGKRLISLGIPYVCYSVLFIFSRIFLVWPQRYTFLVLMSDIYYTGTLVGLETLWFLPSIFIAELLLNMIYGSRRKMGIGACLAGAASVFLILYINGSRQDTTLWRVIHLPFMVYIKGLVGFLLALGGVFARDAWQKASLYLKGRAGLAAAFLLMCSGIALTVLIPGCDFNFLTMENPVSWILTAWFSSVTILMFGERVSACGGSWKEWPVFGRVLVPFFTYYGTHSLTVMCTHLVPVIAFFKVAAGRMMYPGVLGSTPWDILLLALVLAVEPGVVRLIETRLPWMNGRKKRSK</sequence>
<dbReference type="Pfam" id="PF01757">
    <property type="entry name" value="Acyl_transf_3"/>
    <property type="match status" value="1"/>
</dbReference>
<protein>
    <recommendedName>
        <fullName evidence="2">Acyltransferase 3 domain-containing protein</fullName>
    </recommendedName>
</protein>
<keyword evidence="1" id="KW-0812">Transmembrane</keyword>
<accession>A0A0E2HAD5</accession>
<feature type="domain" description="Acyltransferase 3" evidence="2">
    <location>
        <begin position="9"/>
        <end position="342"/>
    </location>
</feature>
<dbReference type="RefSeq" id="WP_002585757.1">
    <property type="nucleotide sequence ID" value="NZ_KB851021.1"/>
</dbReference>
<dbReference type="EMBL" id="AGYR01000029">
    <property type="protein sequence ID" value="ENZ13728.1"/>
    <property type="molecule type" value="Genomic_DNA"/>
</dbReference>
<dbReference type="GO" id="GO:0016747">
    <property type="term" value="F:acyltransferase activity, transferring groups other than amino-acyl groups"/>
    <property type="evidence" value="ECO:0007669"/>
    <property type="project" value="InterPro"/>
</dbReference>
<reference evidence="3 4" key="1">
    <citation type="submission" date="2013-01" db="EMBL/GenBank/DDBJ databases">
        <title>The Genome Sequence of Clostridium clostridioforme 90A8.</title>
        <authorList>
            <consortium name="The Broad Institute Genome Sequencing Platform"/>
            <person name="Earl A."/>
            <person name="Ward D."/>
            <person name="Feldgarden M."/>
            <person name="Gevers D."/>
            <person name="Courvalin P."/>
            <person name="Lambert T."/>
            <person name="Walker B."/>
            <person name="Young S.K."/>
            <person name="Zeng Q."/>
            <person name="Gargeya S."/>
            <person name="Fitzgerald M."/>
            <person name="Haas B."/>
            <person name="Abouelleil A."/>
            <person name="Alvarado L."/>
            <person name="Arachchi H.M."/>
            <person name="Berlin A.M."/>
            <person name="Chapman S.B."/>
            <person name="Dewar J."/>
            <person name="Goldberg J."/>
            <person name="Griggs A."/>
            <person name="Gujja S."/>
            <person name="Hansen M."/>
            <person name="Howarth C."/>
            <person name="Imamovic A."/>
            <person name="Larimer J."/>
            <person name="McCowan C."/>
            <person name="Murphy C."/>
            <person name="Neiman D."/>
            <person name="Pearson M."/>
            <person name="Priest M."/>
            <person name="Roberts A."/>
            <person name="Saif S."/>
            <person name="Shea T."/>
            <person name="Sisk P."/>
            <person name="Sykes S."/>
            <person name="Wortman J."/>
            <person name="Nusbaum C."/>
            <person name="Birren B."/>
        </authorList>
    </citation>
    <scope>NUCLEOTIDE SEQUENCE [LARGE SCALE GENOMIC DNA]</scope>
    <source>
        <strain evidence="3 4">90A8</strain>
    </source>
</reference>
<feature type="transmembrane region" description="Helical" evidence="1">
    <location>
        <begin position="149"/>
        <end position="166"/>
    </location>
</feature>
<feature type="transmembrane region" description="Helical" evidence="1">
    <location>
        <begin position="250"/>
        <end position="267"/>
    </location>
</feature>
<feature type="transmembrane region" description="Helical" evidence="1">
    <location>
        <begin position="287"/>
        <end position="313"/>
    </location>
</feature>
<dbReference type="InterPro" id="IPR002656">
    <property type="entry name" value="Acyl_transf_3_dom"/>
</dbReference>
<dbReference type="HOGENOM" id="CLU_757999_0_0_9"/>
<evidence type="ECO:0000259" key="2">
    <source>
        <dbReference type="Pfam" id="PF01757"/>
    </source>
</evidence>
<feature type="transmembrane region" description="Helical" evidence="1">
    <location>
        <begin position="186"/>
        <end position="206"/>
    </location>
</feature>
<evidence type="ECO:0000313" key="4">
    <source>
        <dbReference type="Proteomes" id="UP000013085"/>
    </source>
</evidence>
<feature type="transmembrane region" description="Helical" evidence="1">
    <location>
        <begin position="218"/>
        <end position="238"/>
    </location>
</feature>
<name>A0A0E2HAD5_9FIRM</name>
<proteinExistence type="predicted"/>
<feature type="transmembrane region" description="Helical" evidence="1">
    <location>
        <begin position="77"/>
        <end position="101"/>
    </location>
</feature>
<organism evidence="3 4">
    <name type="scientific">[Clostridium] clostridioforme 90A8</name>
    <dbReference type="NCBI Taxonomy" id="999408"/>
    <lineage>
        <taxon>Bacteria</taxon>
        <taxon>Bacillati</taxon>
        <taxon>Bacillota</taxon>
        <taxon>Clostridia</taxon>
        <taxon>Lachnospirales</taxon>
        <taxon>Lachnospiraceae</taxon>
        <taxon>Enterocloster</taxon>
    </lineage>
</organism>
<keyword evidence="1" id="KW-0472">Membrane</keyword>
<dbReference type="PANTHER" id="PTHR37312">
    <property type="entry name" value="MEMBRANE-BOUND ACYLTRANSFERASE YKRP-RELATED"/>
    <property type="match status" value="1"/>
</dbReference>
<dbReference type="Proteomes" id="UP000013085">
    <property type="component" value="Unassembled WGS sequence"/>
</dbReference>